<keyword evidence="2" id="KW-0472">Membrane</keyword>
<accession>A0A0C4EBG7</accession>
<keyword evidence="2" id="KW-1133">Transmembrane helix</keyword>
<dbReference type="EMBL" id="ADBL01002568">
    <property type="status" value="NOT_ANNOTATED_CDS"/>
    <property type="molecule type" value="Genomic_DNA"/>
</dbReference>
<protein>
    <submittedName>
        <fullName evidence="3 4">Uncharacterized protein</fullName>
    </submittedName>
</protein>
<evidence type="ECO:0000256" key="2">
    <source>
        <dbReference type="SAM" id="Phobius"/>
    </source>
</evidence>
<proteinExistence type="predicted"/>
<reference evidence="4" key="4">
    <citation type="journal article" date="2015" name="G3 (Bethesda)">
        <title>Genome sequences of three phytopathogenic species of the Magnaporthaceae family of fungi.</title>
        <authorList>
            <person name="Okagaki L.H."/>
            <person name="Nunes C.C."/>
            <person name="Sailsbery J."/>
            <person name="Clay B."/>
            <person name="Brown D."/>
            <person name="John T."/>
            <person name="Oh Y."/>
            <person name="Young N."/>
            <person name="Fitzgerald M."/>
            <person name="Haas B.J."/>
            <person name="Zeng Q."/>
            <person name="Young S."/>
            <person name="Adiconis X."/>
            <person name="Fan L."/>
            <person name="Levin J.Z."/>
            <person name="Mitchell T.K."/>
            <person name="Okubara P.A."/>
            <person name="Farman M.L."/>
            <person name="Kohn L.M."/>
            <person name="Birren B."/>
            <person name="Ma L.-J."/>
            <person name="Dean R.A."/>
        </authorList>
    </citation>
    <scope>NUCLEOTIDE SEQUENCE</scope>
    <source>
        <strain evidence="4">ATCC 64411 / 73-15</strain>
    </source>
</reference>
<gene>
    <name evidence="3" type="ORF">MAPG_10014</name>
</gene>
<dbReference type="AlphaFoldDB" id="A0A0C4EBG7"/>
<dbReference type="EnsemblFungi" id="MAPG_10014T0">
    <property type="protein sequence ID" value="MAPG_10014T0"/>
    <property type="gene ID" value="MAPG_10014"/>
</dbReference>
<evidence type="ECO:0000256" key="1">
    <source>
        <dbReference type="SAM" id="MobiDB-lite"/>
    </source>
</evidence>
<feature type="compositionally biased region" description="Basic residues" evidence="1">
    <location>
        <begin position="199"/>
        <end position="219"/>
    </location>
</feature>
<name>A0A0C4EBG7_MAGP6</name>
<evidence type="ECO:0000313" key="4">
    <source>
        <dbReference type="EnsemblFungi" id="MAPG_10014T0"/>
    </source>
</evidence>
<evidence type="ECO:0000313" key="5">
    <source>
        <dbReference type="Proteomes" id="UP000011715"/>
    </source>
</evidence>
<reference evidence="5" key="1">
    <citation type="submission" date="2010-05" db="EMBL/GenBank/DDBJ databases">
        <title>The genome sequence of Magnaporthe poae strain ATCC 64411.</title>
        <authorList>
            <person name="Ma L.-J."/>
            <person name="Dead R."/>
            <person name="Young S."/>
            <person name="Zeng Q."/>
            <person name="Koehrsen M."/>
            <person name="Alvarado L."/>
            <person name="Berlin A."/>
            <person name="Chapman S.B."/>
            <person name="Chen Z."/>
            <person name="Freedman E."/>
            <person name="Gellesch M."/>
            <person name="Goldberg J."/>
            <person name="Griggs A."/>
            <person name="Gujja S."/>
            <person name="Heilman E.R."/>
            <person name="Heiman D."/>
            <person name="Hepburn T."/>
            <person name="Howarth C."/>
            <person name="Jen D."/>
            <person name="Larson L."/>
            <person name="Mehta T."/>
            <person name="Neiman D."/>
            <person name="Pearson M."/>
            <person name="Roberts A."/>
            <person name="Saif S."/>
            <person name="Shea T."/>
            <person name="Shenoy N."/>
            <person name="Sisk P."/>
            <person name="Stolte C."/>
            <person name="Sykes S."/>
            <person name="Walk T."/>
            <person name="White J."/>
            <person name="Yandava C."/>
            <person name="Haas B."/>
            <person name="Nusbaum C."/>
            <person name="Birren B."/>
        </authorList>
    </citation>
    <scope>NUCLEOTIDE SEQUENCE [LARGE SCALE GENOMIC DNA]</scope>
    <source>
        <strain evidence="5">ATCC 64411 / 73-15</strain>
    </source>
</reference>
<keyword evidence="2" id="KW-0812">Transmembrane</keyword>
<evidence type="ECO:0000313" key="3">
    <source>
        <dbReference type="EMBL" id="KLU91496.1"/>
    </source>
</evidence>
<feature type="transmembrane region" description="Helical" evidence="2">
    <location>
        <begin position="138"/>
        <end position="156"/>
    </location>
</feature>
<keyword evidence="5" id="KW-1185">Reference proteome</keyword>
<reference evidence="4" key="5">
    <citation type="submission" date="2015-06" db="UniProtKB">
        <authorList>
            <consortium name="EnsemblFungi"/>
        </authorList>
    </citation>
    <scope>IDENTIFICATION</scope>
    <source>
        <strain evidence="4">ATCC 64411</strain>
    </source>
</reference>
<dbReference type="Proteomes" id="UP000011715">
    <property type="component" value="Unassembled WGS sequence"/>
</dbReference>
<dbReference type="EMBL" id="GL876977">
    <property type="protein sequence ID" value="KLU91496.1"/>
    <property type="molecule type" value="Genomic_DNA"/>
</dbReference>
<reference evidence="3" key="2">
    <citation type="submission" date="2010-05" db="EMBL/GenBank/DDBJ databases">
        <title>The Genome Sequence of Magnaporthe poae strain ATCC 64411.</title>
        <authorList>
            <consortium name="The Broad Institute Genome Sequencing Platform"/>
            <consortium name="Broad Institute Genome Sequencing Center for Infectious Disease"/>
            <person name="Ma L.-J."/>
            <person name="Dead R."/>
            <person name="Young S."/>
            <person name="Zeng Q."/>
            <person name="Koehrsen M."/>
            <person name="Alvarado L."/>
            <person name="Berlin A."/>
            <person name="Chapman S.B."/>
            <person name="Chen Z."/>
            <person name="Freedman E."/>
            <person name="Gellesch M."/>
            <person name="Goldberg J."/>
            <person name="Griggs A."/>
            <person name="Gujja S."/>
            <person name="Heilman E.R."/>
            <person name="Heiman D."/>
            <person name="Hepburn T."/>
            <person name="Howarth C."/>
            <person name="Jen D."/>
            <person name="Larson L."/>
            <person name="Mehta T."/>
            <person name="Neiman D."/>
            <person name="Pearson M."/>
            <person name="Roberts A."/>
            <person name="Saif S."/>
            <person name="Shea T."/>
            <person name="Shenoy N."/>
            <person name="Sisk P."/>
            <person name="Stolte C."/>
            <person name="Sykes S."/>
            <person name="Walk T."/>
            <person name="White J."/>
            <person name="Yandava C."/>
            <person name="Haas B."/>
            <person name="Nusbaum C."/>
            <person name="Birren B."/>
        </authorList>
    </citation>
    <scope>NUCLEOTIDE SEQUENCE</scope>
    <source>
        <strain evidence="3">ATCC 64411</strain>
    </source>
</reference>
<feature type="transmembrane region" description="Helical" evidence="2">
    <location>
        <begin position="108"/>
        <end position="132"/>
    </location>
</feature>
<reference evidence="3" key="3">
    <citation type="submission" date="2011-03" db="EMBL/GenBank/DDBJ databases">
        <title>Annotation of Magnaporthe poae ATCC 64411.</title>
        <authorList>
            <person name="Ma L.-J."/>
            <person name="Dead R."/>
            <person name="Young S.K."/>
            <person name="Zeng Q."/>
            <person name="Gargeya S."/>
            <person name="Fitzgerald M."/>
            <person name="Haas B."/>
            <person name="Abouelleil A."/>
            <person name="Alvarado L."/>
            <person name="Arachchi H.M."/>
            <person name="Berlin A."/>
            <person name="Brown A."/>
            <person name="Chapman S.B."/>
            <person name="Chen Z."/>
            <person name="Dunbar C."/>
            <person name="Freedman E."/>
            <person name="Gearin G."/>
            <person name="Gellesch M."/>
            <person name="Goldberg J."/>
            <person name="Griggs A."/>
            <person name="Gujja S."/>
            <person name="Heiman D."/>
            <person name="Howarth C."/>
            <person name="Larson L."/>
            <person name="Lui A."/>
            <person name="MacDonald P.J.P."/>
            <person name="Mehta T."/>
            <person name="Montmayeur A."/>
            <person name="Murphy C."/>
            <person name="Neiman D."/>
            <person name="Pearson M."/>
            <person name="Priest M."/>
            <person name="Roberts A."/>
            <person name="Saif S."/>
            <person name="Shea T."/>
            <person name="Shenoy N."/>
            <person name="Sisk P."/>
            <person name="Stolte C."/>
            <person name="Sykes S."/>
            <person name="Yandava C."/>
            <person name="Wortman J."/>
            <person name="Nusbaum C."/>
            <person name="Birren B."/>
        </authorList>
    </citation>
    <scope>NUCLEOTIDE SEQUENCE</scope>
    <source>
        <strain evidence="3">ATCC 64411</strain>
    </source>
</reference>
<organism evidence="4 5">
    <name type="scientific">Magnaporthiopsis poae (strain ATCC 64411 / 73-15)</name>
    <name type="common">Kentucky bluegrass fungus</name>
    <name type="synonym">Magnaporthe poae</name>
    <dbReference type="NCBI Taxonomy" id="644358"/>
    <lineage>
        <taxon>Eukaryota</taxon>
        <taxon>Fungi</taxon>
        <taxon>Dikarya</taxon>
        <taxon>Ascomycota</taxon>
        <taxon>Pezizomycotina</taxon>
        <taxon>Sordariomycetes</taxon>
        <taxon>Sordariomycetidae</taxon>
        <taxon>Magnaporthales</taxon>
        <taxon>Magnaporthaceae</taxon>
        <taxon>Magnaporthiopsis</taxon>
    </lineage>
</organism>
<dbReference type="VEuPathDB" id="FungiDB:MAPG_10014"/>
<feature type="region of interest" description="Disordered" evidence="1">
    <location>
        <begin position="182"/>
        <end position="233"/>
    </location>
</feature>
<feature type="compositionally biased region" description="Basic and acidic residues" evidence="1">
    <location>
        <begin position="224"/>
        <end position="233"/>
    </location>
</feature>
<sequence length="233" mass="26024">MPGPVTQSLGWSSIRGARPSCNSFGVIGRCRQYLAWGRAPRQRAASEWPEAPHPSSHRRTARSFLFFFRTVVPTNQPQTRLGQGRSGQGQPGRHALYCTYVSQPYSSFFFFFFSFFLFLPGLGLSTCAASRVRVPLPFPLPLLAAFFFQILGWDFYAAGQVMGRKGGLSWVGRQAALDLGSPVGTPAHQGRATQPHHVAYGRKERREKKKKKKRKRSSRPHISGADEQREAAV</sequence>